<reference evidence="1" key="1">
    <citation type="journal article" date="2017" name="Nature">
        <title>The sunflower genome provides insights into oil metabolism, flowering and Asterid evolution.</title>
        <authorList>
            <person name="Badouin H."/>
            <person name="Gouzy J."/>
            <person name="Grassa C.J."/>
            <person name="Murat F."/>
            <person name="Staton S.E."/>
            <person name="Cottret L."/>
            <person name="Lelandais-Briere C."/>
            <person name="Owens G.L."/>
            <person name="Carrere S."/>
            <person name="Mayjonade B."/>
            <person name="Legrand L."/>
            <person name="Gill N."/>
            <person name="Kane N.C."/>
            <person name="Bowers J.E."/>
            <person name="Hubner S."/>
            <person name="Bellec A."/>
            <person name="Berard A."/>
            <person name="Berges H."/>
            <person name="Blanchet N."/>
            <person name="Boniface M.C."/>
            <person name="Brunel D."/>
            <person name="Catrice O."/>
            <person name="Chaidir N."/>
            <person name="Claudel C."/>
            <person name="Donnadieu C."/>
            <person name="Faraut T."/>
            <person name="Fievet G."/>
            <person name="Helmstetter N."/>
            <person name="King M."/>
            <person name="Knapp S.J."/>
            <person name="Lai Z."/>
            <person name="Le Paslier M.C."/>
            <person name="Lippi Y."/>
            <person name="Lorenzon L."/>
            <person name="Mandel J.R."/>
            <person name="Marage G."/>
            <person name="Marchand G."/>
            <person name="Marquand E."/>
            <person name="Bret-Mestries E."/>
            <person name="Morien E."/>
            <person name="Nambeesan S."/>
            <person name="Nguyen T."/>
            <person name="Pegot-Espagnet P."/>
            <person name="Pouilly N."/>
            <person name="Raftis F."/>
            <person name="Sallet E."/>
            <person name="Schiex T."/>
            <person name="Thomas J."/>
            <person name="Vandecasteele C."/>
            <person name="Vares D."/>
            <person name="Vear F."/>
            <person name="Vautrin S."/>
            <person name="Crespi M."/>
            <person name="Mangin B."/>
            <person name="Burke J.M."/>
            <person name="Salse J."/>
            <person name="Munos S."/>
            <person name="Vincourt P."/>
            <person name="Rieseberg L.H."/>
            <person name="Langlade N.B."/>
        </authorList>
    </citation>
    <scope>NUCLEOTIDE SEQUENCE</scope>
    <source>
        <tissue evidence="1">Leaves</tissue>
    </source>
</reference>
<accession>A0A9K3GZQ7</accession>
<gene>
    <name evidence="1" type="ORF">HanXRQr2_Chr16g0761641</name>
</gene>
<sequence length="52" mass="5959">MIPQLPNPRLTNPLLNDTWKKNQKSESNVFKTLQLFEEKKITCSSGKSIALK</sequence>
<evidence type="ECO:0000313" key="2">
    <source>
        <dbReference type="Proteomes" id="UP000215914"/>
    </source>
</evidence>
<organism evidence="1 2">
    <name type="scientific">Helianthus annuus</name>
    <name type="common">Common sunflower</name>
    <dbReference type="NCBI Taxonomy" id="4232"/>
    <lineage>
        <taxon>Eukaryota</taxon>
        <taxon>Viridiplantae</taxon>
        <taxon>Streptophyta</taxon>
        <taxon>Embryophyta</taxon>
        <taxon>Tracheophyta</taxon>
        <taxon>Spermatophyta</taxon>
        <taxon>Magnoliopsida</taxon>
        <taxon>eudicotyledons</taxon>
        <taxon>Gunneridae</taxon>
        <taxon>Pentapetalae</taxon>
        <taxon>asterids</taxon>
        <taxon>campanulids</taxon>
        <taxon>Asterales</taxon>
        <taxon>Asteraceae</taxon>
        <taxon>Asteroideae</taxon>
        <taxon>Heliantheae alliance</taxon>
        <taxon>Heliantheae</taxon>
        <taxon>Helianthus</taxon>
    </lineage>
</organism>
<protein>
    <submittedName>
        <fullName evidence="1">Uncharacterized protein</fullName>
    </submittedName>
</protein>
<proteinExistence type="predicted"/>
<reference evidence="1" key="2">
    <citation type="submission" date="2020-06" db="EMBL/GenBank/DDBJ databases">
        <title>Helianthus annuus Genome sequencing and assembly Release 2.</title>
        <authorList>
            <person name="Gouzy J."/>
            <person name="Langlade N."/>
            <person name="Munos S."/>
        </authorList>
    </citation>
    <scope>NUCLEOTIDE SEQUENCE</scope>
    <source>
        <tissue evidence="1">Leaves</tissue>
    </source>
</reference>
<name>A0A9K3GZQ7_HELAN</name>
<dbReference type="Proteomes" id="UP000215914">
    <property type="component" value="Unassembled WGS sequence"/>
</dbReference>
<evidence type="ECO:0000313" key="1">
    <source>
        <dbReference type="EMBL" id="KAF5761143.1"/>
    </source>
</evidence>
<keyword evidence="2" id="KW-1185">Reference proteome</keyword>
<dbReference type="EMBL" id="MNCJ02000331">
    <property type="protein sequence ID" value="KAF5761143.1"/>
    <property type="molecule type" value="Genomic_DNA"/>
</dbReference>
<dbReference type="AlphaFoldDB" id="A0A9K3GZQ7"/>
<dbReference type="Gramene" id="mRNA:HanXRQr2_Chr16g0761641">
    <property type="protein sequence ID" value="CDS:HanXRQr2_Chr16g0761641.1"/>
    <property type="gene ID" value="HanXRQr2_Chr16g0761641"/>
</dbReference>
<comment type="caution">
    <text evidence="1">The sequence shown here is derived from an EMBL/GenBank/DDBJ whole genome shotgun (WGS) entry which is preliminary data.</text>
</comment>